<sequence length="316" mass="34295">MEEPSSSPSENETGDADFVFEDLNHNAAEATATISGGLITNEIDEFYGLCEELDVRALEDNWIMDGSFEGMSSPDAGGITESSRPSCFTAWKTSPQDVAASAAGESQKLLKKAVAGGAWTRAQGSNVNGHVMSERRRREKLNEMFLILKSLVPSIHKVDKASILAETIAYLKELEQRVEELESSRAPPRPIAEAAGRRRHDVAGKKASVGSKRKALDLSDGNHEREHLSKDDAPNNVVNVTVMDKEVLLEVQCPWKELLMTRVFDALKTLGLDVLSVQSSTPDGLLALKIRAQHAGSAAMAPGMVSEELQKAIGKR</sequence>
<dbReference type="Pfam" id="PF22754">
    <property type="entry name" value="bHLH-TF_ACT-like_plant"/>
    <property type="match status" value="1"/>
</dbReference>
<dbReference type="InterPro" id="IPR036638">
    <property type="entry name" value="HLH_DNA-bd_sf"/>
</dbReference>
<dbReference type="Pfam" id="PF00010">
    <property type="entry name" value="HLH"/>
    <property type="match status" value="1"/>
</dbReference>
<gene>
    <name evidence="8" type="ORF">QYE76_045422</name>
</gene>
<dbReference type="PROSITE" id="PS50888">
    <property type="entry name" value="BHLH"/>
    <property type="match status" value="1"/>
</dbReference>
<accession>A0AAD8WY31</accession>
<evidence type="ECO:0000256" key="6">
    <source>
        <dbReference type="SAM" id="MobiDB-lite"/>
    </source>
</evidence>
<evidence type="ECO:0000256" key="1">
    <source>
        <dbReference type="ARBA" id="ARBA00004123"/>
    </source>
</evidence>
<dbReference type="SUPFAM" id="SSF47459">
    <property type="entry name" value="HLH, helix-loop-helix DNA-binding domain"/>
    <property type="match status" value="1"/>
</dbReference>
<keyword evidence="5" id="KW-0539">Nucleus</keyword>
<dbReference type="PANTHER" id="PTHR46266:SF3">
    <property type="entry name" value="TRANSCRIPTION FACTOR EGL1"/>
    <property type="match status" value="1"/>
</dbReference>
<dbReference type="InterPro" id="IPR011598">
    <property type="entry name" value="bHLH_dom"/>
</dbReference>
<keyword evidence="4" id="KW-0804">Transcription</keyword>
<dbReference type="Gene3D" id="4.10.280.10">
    <property type="entry name" value="Helix-loop-helix DNA-binding domain"/>
    <property type="match status" value="1"/>
</dbReference>
<organism evidence="8 9">
    <name type="scientific">Lolium multiflorum</name>
    <name type="common">Italian ryegrass</name>
    <name type="synonym">Lolium perenne subsp. multiflorum</name>
    <dbReference type="NCBI Taxonomy" id="4521"/>
    <lineage>
        <taxon>Eukaryota</taxon>
        <taxon>Viridiplantae</taxon>
        <taxon>Streptophyta</taxon>
        <taxon>Embryophyta</taxon>
        <taxon>Tracheophyta</taxon>
        <taxon>Spermatophyta</taxon>
        <taxon>Magnoliopsida</taxon>
        <taxon>Liliopsida</taxon>
        <taxon>Poales</taxon>
        <taxon>Poaceae</taxon>
        <taxon>BOP clade</taxon>
        <taxon>Pooideae</taxon>
        <taxon>Poodae</taxon>
        <taxon>Poeae</taxon>
        <taxon>Poeae Chloroplast Group 2 (Poeae type)</taxon>
        <taxon>Loliodinae</taxon>
        <taxon>Loliinae</taxon>
        <taxon>Lolium</taxon>
    </lineage>
</organism>
<dbReference type="AlphaFoldDB" id="A0AAD8WY31"/>
<dbReference type="InterPro" id="IPR054502">
    <property type="entry name" value="bHLH-TF_ACT-like_plant"/>
</dbReference>
<comment type="similarity">
    <text evidence="2">Belongs to the bHLH protein family.</text>
</comment>
<reference evidence="8" key="1">
    <citation type="submission" date="2023-07" db="EMBL/GenBank/DDBJ databases">
        <title>A chromosome-level genome assembly of Lolium multiflorum.</title>
        <authorList>
            <person name="Chen Y."/>
            <person name="Copetti D."/>
            <person name="Kolliker R."/>
            <person name="Studer B."/>
        </authorList>
    </citation>
    <scope>NUCLEOTIDE SEQUENCE</scope>
    <source>
        <strain evidence="8">02402/16</strain>
        <tissue evidence="8">Leaf</tissue>
    </source>
</reference>
<evidence type="ECO:0000259" key="7">
    <source>
        <dbReference type="PROSITE" id="PS50888"/>
    </source>
</evidence>
<name>A0AAD8WY31_LOLMU</name>
<keyword evidence="9" id="KW-1185">Reference proteome</keyword>
<dbReference type="EMBL" id="JAUUTY010000002">
    <property type="protein sequence ID" value="KAK1684574.1"/>
    <property type="molecule type" value="Genomic_DNA"/>
</dbReference>
<dbReference type="GO" id="GO:0046983">
    <property type="term" value="F:protein dimerization activity"/>
    <property type="evidence" value="ECO:0007669"/>
    <property type="project" value="InterPro"/>
</dbReference>
<feature type="region of interest" description="Disordered" evidence="6">
    <location>
        <begin position="179"/>
        <end position="230"/>
    </location>
</feature>
<dbReference type="GO" id="GO:0005634">
    <property type="term" value="C:nucleus"/>
    <property type="evidence" value="ECO:0007669"/>
    <property type="project" value="UniProtKB-SubCell"/>
</dbReference>
<dbReference type="SMART" id="SM00353">
    <property type="entry name" value="HLH"/>
    <property type="match status" value="1"/>
</dbReference>
<comment type="caution">
    <text evidence="8">The sequence shown here is derived from an EMBL/GenBank/DDBJ whole genome shotgun (WGS) entry which is preliminary data.</text>
</comment>
<dbReference type="PANTHER" id="PTHR46266">
    <property type="entry name" value="TRANSCRIPTION FACTOR TT8"/>
    <property type="match status" value="1"/>
</dbReference>
<protein>
    <recommendedName>
        <fullName evidence="7">BHLH domain-containing protein</fullName>
    </recommendedName>
</protein>
<evidence type="ECO:0000256" key="3">
    <source>
        <dbReference type="ARBA" id="ARBA00023015"/>
    </source>
</evidence>
<dbReference type="Proteomes" id="UP001231189">
    <property type="component" value="Unassembled WGS sequence"/>
</dbReference>
<feature type="compositionally biased region" description="Basic and acidic residues" evidence="6">
    <location>
        <begin position="214"/>
        <end position="230"/>
    </location>
</feature>
<proteinExistence type="inferred from homology"/>
<comment type="subcellular location">
    <subcellularLocation>
        <location evidence="1">Nucleus</location>
    </subcellularLocation>
</comment>
<evidence type="ECO:0000313" key="8">
    <source>
        <dbReference type="EMBL" id="KAK1684574.1"/>
    </source>
</evidence>
<feature type="domain" description="BHLH" evidence="7">
    <location>
        <begin position="125"/>
        <end position="174"/>
    </location>
</feature>
<evidence type="ECO:0000313" key="9">
    <source>
        <dbReference type="Proteomes" id="UP001231189"/>
    </source>
</evidence>
<evidence type="ECO:0000256" key="4">
    <source>
        <dbReference type="ARBA" id="ARBA00023163"/>
    </source>
</evidence>
<keyword evidence="3" id="KW-0805">Transcription regulation</keyword>
<evidence type="ECO:0000256" key="2">
    <source>
        <dbReference type="ARBA" id="ARBA00005510"/>
    </source>
</evidence>
<evidence type="ECO:0000256" key="5">
    <source>
        <dbReference type="ARBA" id="ARBA00023242"/>
    </source>
</evidence>